<organism evidence="1 2">
    <name type="scientific">Candidatus Argoarchaeum ethanivorans</name>
    <dbReference type="NCBI Taxonomy" id="2608793"/>
    <lineage>
        <taxon>Archaea</taxon>
        <taxon>Methanobacteriati</taxon>
        <taxon>Methanobacteriota</taxon>
        <taxon>Stenosarchaea group</taxon>
        <taxon>Methanomicrobia</taxon>
        <taxon>Methanosarcinales</taxon>
        <taxon>Methanosarcinales incertae sedis</taxon>
        <taxon>GOM Arc I cluster</taxon>
        <taxon>Candidatus Argoarchaeum</taxon>
    </lineage>
</organism>
<evidence type="ECO:0000313" key="1">
    <source>
        <dbReference type="EMBL" id="CAD6491760.1"/>
    </source>
</evidence>
<dbReference type="Proteomes" id="UP000612009">
    <property type="component" value="Unassembled WGS sequence"/>
</dbReference>
<sequence>MVQFEQNEIDTMKNSGQVIGKVADHYISDLYQLDRTRTAEEFIKQLKNICLRAISIGKKSEELVYTKPLADLMDIINKHKENYDEIKDIVLVYATFYLGAIKYSRTKGD</sequence>
<accession>A0A811T7T8</accession>
<proteinExistence type="predicted"/>
<protein>
    <submittedName>
        <fullName evidence="1">Uncharacterized protein</fullName>
    </submittedName>
</protein>
<evidence type="ECO:0000313" key="2">
    <source>
        <dbReference type="Proteomes" id="UP000612009"/>
    </source>
</evidence>
<reference evidence="1" key="1">
    <citation type="submission" date="2020-10" db="EMBL/GenBank/DDBJ databases">
        <authorList>
            <person name="Hahn C.J."/>
            <person name="Laso-Perez R."/>
            <person name="Vulcano F."/>
            <person name="Vaziourakis K.-M."/>
            <person name="Stokke R."/>
            <person name="Steen I.H."/>
            <person name="Teske A."/>
            <person name="Boetius A."/>
            <person name="Liebeke M."/>
            <person name="Amann R."/>
            <person name="Knittel K."/>
        </authorList>
    </citation>
    <scope>NUCLEOTIDE SEQUENCE</scope>
    <source>
        <strain evidence="1">Gfbio:e3339647-f889-4370-9287-4fb5cb688e4c:AG392J18_GoMArc1</strain>
    </source>
</reference>
<comment type="caution">
    <text evidence="1">The sequence shown here is derived from an EMBL/GenBank/DDBJ whole genome shotgun (WGS) entry which is preliminary data.</text>
</comment>
<gene>
    <name evidence="1" type="ORF">LAKADJCE_00188</name>
</gene>
<dbReference type="AlphaFoldDB" id="A0A811T7T8"/>
<dbReference type="EMBL" id="CAJHIR010000007">
    <property type="protein sequence ID" value="CAD6491760.1"/>
    <property type="molecule type" value="Genomic_DNA"/>
</dbReference>
<name>A0A811T7T8_9EURY</name>